<keyword evidence="1" id="KW-0732">Signal</keyword>
<feature type="signal peptide" evidence="1">
    <location>
        <begin position="1"/>
        <end position="20"/>
    </location>
</feature>
<dbReference type="EMBL" id="BAABGZ010000008">
    <property type="protein sequence ID" value="GAA4348157.1"/>
    <property type="molecule type" value="Genomic_DNA"/>
</dbReference>
<feature type="chain" id="PRO_5045868743" description="DUF4878 domain-containing protein" evidence="1">
    <location>
        <begin position="21"/>
        <end position="117"/>
    </location>
</feature>
<proteinExistence type="predicted"/>
<comment type="caution">
    <text evidence="2">The sequence shown here is derived from an EMBL/GenBank/DDBJ whole genome shotgun (WGS) entry which is preliminary data.</text>
</comment>
<organism evidence="2 3">
    <name type="scientific">Hymenobacter saemangeumensis</name>
    <dbReference type="NCBI Taxonomy" id="1084522"/>
    <lineage>
        <taxon>Bacteria</taxon>
        <taxon>Pseudomonadati</taxon>
        <taxon>Bacteroidota</taxon>
        <taxon>Cytophagia</taxon>
        <taxon>Cytophagales</taxon>
        <taxon>Hymenobacteraceae</taxon>
        <taxon>Hymenobacter</taxon>
    </lineage>
</organism>
<accession>A0ABP8HZE4</accession>
<protein>
    <recommendedName>
        <fullName evidence="4">DUF4878 domain-containing protein</fullName>
    </recommendedName>
</protein>
<evidence type="ECO:0000313" key="3">
    <source>
        <dbReference type="Proteomes" id="UP001501153"/>
    </source>
</evidence>
<evidence type="ECO:0000313" key="2">
    <source>
        <dbReference type="EMBL" id="GAA4348157.1"/>
    </source>
</evidence>
<sequence length="117" mass="12697">MRTSLLLLLAALSLSTAATAQTTLLAAHTSTTLSAPDPGTKPEARSLITQVVEAELQTPALQKSRAKLVYVDIKGDAATARVEQARPLPVRSYYYHLRLQDGQWVITGRDNSPQVKL</sequence>
<keyword evidence="3" id="KW-1185">Reference proteome</keyword>
<reference evidence="3" key="1">
    <citation type="journal article" date="2019" name="Int. J. Syst. Evol. Microbiol.">
        <title>The Global Catalogue of Microorganisms (GCM) 10K type strain sequencing project: providing services to taxonomists for standard genome sequencing and annotation.</title>
        <authorList>
            <consortium name="The Broad Institute Genomics Platform"/>
            <consortium name="The Broad Institute Genome Sequencing Center for Infectious Disease"/>
            <person name="Wu L."/>
            <person name="Ma J."/>
        </authorList>
    </citation>
    <scope>NUCLEOTIDE SEQUENCE [LARGE SCALE GENOMIC DNA]</scope>
    <source>
        <strain evidence="3">JCM 17923</strain>
    </source>
</reference>
<dbReference type="Proteomes" id="UP001501153">
    <property type="component" value="Unassembled WGS sequence"/>
</dbReference>
<evidence type="ECO:0008006" key="4">
    <source>
        <dbReference type="Google" id="ProtNLM"/>
    </source>
</evidence>
<dbReference type="RefSeq" id="WP_345233295.1">
    <property type="nucleotide sequence ID" value="NZ_BAABGZ010000008.1"/>
</dbReference>
<gene>
    <name evidence="2" type="ORF">GCM10023185_03800</name>
</gene>
<evidence type="ECO:0000256" key="1">
    <source>
        <dbReference type="SAM" id="SignalP"/>
    </source>
</evidence>
<name>A0ABP8HZE4_9BACT</name>